<dbReference type="EMBL" id="DF820459">
    <property type="protein sequence ID" value="GAK53677.1"/>
    <property type="molecule type" value="Genomic_DNA"/>
</dbReference>
<evidence type="ECO:0000313" key="4">
    <source>
        <dbReference type="Proteomes" id="UP000030700"/>
    </source>
</evidence>
<dbReference type="SUPFAM" id="SSF48452">
    <property type="entry name" value="TPR-like"/>
    <property type="match status" value="1"/>
</dbReference>
<evidence type="ECO:0000256" key="1">
    <source>
        <dbReference type="SAM" id="MobiDB-lite"/>
    </source>
</evidence>
<dbReference type="AlphaFoldDB" id="A0A0S6W1H7"/>
<sequence>MIQNRIYRLVVWLLLLTTIFSGCAASNLDMAKQQYELAMQAEYPLPYYKAALEELDTVLARDPSNYQAYAMRGLIYRYLEDYDQATKNLEIAKQGSFGAREQWVPTVVNLTYGEIFHARASDAIRAGEWAQAKSYQDTAIEFFNNVITTSFQNIDIASTGDELGATMRNLYVSAQARWAAAKFQMAVIAGKLESKQRQEETLREVSTRLTPVLESFPDATPLRYYLAEGYRKQALTVRQTDPAESERLQELAMSQLRACAELGLPRDLRSPAAQLFNVLSKGAEPETEQKILGAAETPSETTE</sequence>
<dbReference type="InterPro" id="IPR011990">
    <property type="entry name" value="TPR-like_helical_dom_sf"/>
</dbReference>
<reference evidence="3" key="1">
    <citation type="journal article" date="2015" name="PeerJ">
        <title>First genomic representation of candidate bacterial phylum KSB3 points to enhanced environmental sensing as a trigger of wastewater bulking.</title>
        <authorList>
            <person name="Sekiguchi Y."/>
            <person name="Ohashi A."/>
            <person name="Parks D.H."/>
            <person name="Yamauchi T."/>
            <person name="Tyson G.W."/>
            <person name="Hugenholtz P."/>
        </authorList>
    </citation>
    <scope>NUCLEOTIDE SEQUENCE [LARGE SCALE GENOMIC DNA]</scope>
</reference>
<dbReference type="PROSITE" id="PS51257">
    <property type="entry name" value="PROKAR_LIPOPROTEIN"/>
    <property type="match status" value="1"/>
</dbReference>
<feature type="signal peptide" evidence="2">
    <location>
        <begin position="1"/>
        <end position="24"/>
    </location>
</feature>
<gene>
    <name evidence="3" type="ORF">U14_04944</name>
</gene>
<evidence type="ECO:0000256" key="2">
    <source>
        <dbReference type="SAM" id="SignalP"/>
    </source>
</evidence>
<dbReference type="STRING" id="1499966.U14_04944"/>
<dbReference type="HOGENOM" id="CLU_917207_0_0_0"/>
<proteinExistence type="predicted"/>
<keyword evidence="4" id="KW-1185">Reference proteome</keyword>
<evidence type="ECO:0008006" key="5">
    <source>
        <dbReference type="Google" id="ProtNLM"/>
    </source>
</evidence>
<dbReference type="Proteomes" id="UP000030700">
    <property type="component" value="Unassembled WGS sequence"/>
</dbReference>
<dbReference type="Gene3D" id="1.25.40.10">
    <property type="entry name" value="Tetratricopeptide repeat domain"/>
    <property type="match status" value="1"/>
</dbReference>
<accession>A0A0S6W1H7</accession>
<evidence type="ECO:0000313" key="3">
    <source>
        <dbReference type="EMBL" id="GAK53677.1"/>
    </source>
</evidence>
<protein>
    <recommendedName>
        <fullName evidence="5">Tetratricopeptide repeat protein</fullName>
    </recommendedName>
</protein>
<keyword evidence="2" id="KW-0732">Signal</keyword>
<name>A0A0S6W1H7_9BACT</name>
<feature type="region of interest" description="Disordered" evidence="1">
    <location>
        <begin position="283"/>
        <end position="303"/>
    </location>
</feature>
<feature type="chain" id="PRO_5006631580" description="Tetratricopeptide repeat protein" evidence="2">
    <location>
        <begin position="25"/>
        <end position="303"/>
    </location>
</feature>
<organism evidence="3">
    <name type="scientific">Candidatus Moduliflexus flocculans</name>
    <dbReference type="NCBI Taxonomy" id="1499966"/>
    <lineage>
        <taxon>Bacteria</taxon>
        <taxon>Candidatus Moduliflexota</taxon>
        <taxon>Candidatus Moduliflexia</taxon>
        <taxon>Candidatus Moduliflexales</taxon>
        <taxon>Candidatus Moduliflexaceae</taxon>
    </lineage>
</organism>